<dbReference type="PANTHER" id="PTHR15921:SF3">
    <property type="entry name" value="PRE-MRNA CLEAVAGE COMPLEX 2 PROTEIN PCF11"/>
    <property type="match status" value="1"/>
</dbReference>
<dbReference type="Proteomes" id="UP000824540">
    <property type="component" value="Unassembled WGS sequence"/>
</dbReference>
<proteinExistence type="predicted"/>
<dbReference type="GO" id="GO:0000993">
    <property type="term" value="F:RNA polymerase II complex binding"/>
    <property type="evidence" value="ECO:0007669"/>
    <property type="project" value="InterPro"/>
</dbReference>
<feature type="region of interest" description="Disordered" evidence="1">
    <location>
        <begin position="83"/>
        <end position="103"/>
    </location>
</feature>
<dbReference type="OrthoDB" id="8938188at2759"/>
<dbReference type="GO" id="GO:0005737">
    <property type="term" value="C:cytoplasm"/>
    <property type="evidence" value="ECO:0007669"/>
    <property type="project" value="TreeGrafter"/>
</dbReference>
<accession>A0A8T2P789</accession>
<dbReference type="Pfam" id="PF21936">
    <property type="entry name" value="Pcf11_C"/>
    <property type="match status" value="1"/>
</dbReference>
<evidence type="ECO:0000313" key="4">
    <source>
        <dbReference type="Proteomes" id="UP000824540"/>
    </source>
</evidence>
<comment type="caution">
    <text evidence="3">The sequence shown here is derived from an EMBL/GenBank/DDBJ whole genome shotgun (WGS) entry which is preliminary data.</text>
</comment>
<dbReference type="GO" id="GO:0003729">
    <property type="term" value="F:mRNA binding"/>
    <property type="evidence" value="ECO:0007669"/>
    <property type="project" value="InterPro"/>
</dbReference>
<dbReference type="InterPro" id="IPR045154">
    <property type="entry name" value="PCF11-like"/>
</dbReference>
<gene>
    <name evidence="3" type="ORF">JZ751_002150</name>
</gene>
<dbReference type="EMBL" id="JAFBMS010000011">
    <property type="protein sequence ID" value="KAG9348415.1"/>
    <property type="molecule type" value="Genomic_DNA"/>
</dbReference>
<dbReference type="PANTHER" id="PTHR15921">
    <property type="entry name" value="PRE-MRNA CLEAVAGE COMPLEX II"/>
    <property type="match status" value="1"/>
</dbReference>
<dbReference type="AlphaFoldDB" id="A0A8T2P789"/>
<feature type="domain" description="Pcf11 C-terminal" evidence="2">
    <location>
        <begin position="152"/>
        <end position="191"/>
    </location>
</feature>
<evidence type="ECO:0000259" key="2">
    <source>
        <dbReference type="Pfam" id="PF21936"/>
    </source>
</evidence>
<sequence>MESTAVNKSNSILQKHNHYQAPVRMDEDVELEVKINCAGNEARHAASVSEWRASSGAIEPARTAVCMEGREGPESDLHLIHKKKRDWSGSPPPSLPPDKRKDSHLLEQRLPILSSAKTMCGPTLHSPNPQFLIAKHNLSFHQPTILCPLTSQSCEVCGEQFDMAWDDEREQWSLKNAIRFDIKTYHPSCYEDFTKVCMDFAYCV</sequence>
<dbReference type="GO" id="GO:0006369">
    <property type="term" value="P:termination of RNA polymerase II transcription"/>
    <property type="evidence" value="ECO:0007669"/>
    <property type="project" value="InterPro"/>
</dbReference>
<organism evidence="3 4">
    <name type="scientific">Albula glossodonta</name>
    <name type="common">roundjaw bonefish</name>
    <dbReference type="NCBI Taxonomy" id="121402"/>
    <lineage>
        <taxon>Eukaryota</taxon>
        <taxon>Metazoa</taxon>
        <taxon>Chordata</taxon>
        <taxon>Craniata</taxon>
        <taxon>Vertebrata</taxon>
        <taxon>Euteleostomi</taxon>
        <taxon>Actinopterygii</taxon>
        <taxon>Neopterygii</taxon>
        <taxon>Teleostei</taxon>
        <taxon>Albuliformes</taxon>
        <taxon>Albulidae</taxon>
        <taxon>Albula</taxon>
    </lineage>
</organism>
<dbReference type="GO" id="GO:0031124">
    <property type="term" value="P:mRNA 3'-end processing"/>
    <property type="evidence" value="ECO:0007669"/>
    <property type="project" value="InterPro"/>
</dbReference>
<evidence type="ECO:0000256" key="1">
    <source>
        <dbReference type="SAM" id="MobiDB-lite"/>
    </source>
</evidence>
<reference evidence="3" key="1">
    <citation type="thesis" date="2021" institute="BYU ScholarsArchive" country="Provo, UT, USA">
        <title>Applications of and Algorithms for Genome Assembly and Genomic Analyses with an Emphasis on Marine Teleosts.</title>
        <authorList>
            <person name="Pickett B.D."/>
        </authorList>
    </citation>
    <scope>NUCLEOTIDE SEQUENCE</scope>
    <source>
        <strain evidence="3">HI-2016</strain>
    </source>
</reference>
<evidence type="ECO:0000313" key="3">
    <source>
        <dbReference type="EMBL" id="KAG9348415.1"/>
    </source>
</evidence>
<dbReference type="GO" id="GO:0005849">
    <property type="term" value="C:mRNA cleavage factor complex"/>
    <property type="evidence" value="ECO:0007669"/>
    <property type="project" value="TreeGrafter"/>
</dbReference>
<protein>
    <recommendedName>
        <fullName evidence="2">Pcf11 C-terminal domain-containing protein</fullName>
    </recommendedName>
</protein>
<dbReference type="InterPro" id="IPR054127">
    <property type="entry name" value="Pcf11_C"/>
</dbReference>
<name>A0A8T2P789_9TELE</name>
<keyword evidence="4" id="KW-1185">Reference proteome</keyword>